<dbReference type="AlphaFoldDB" id="A0A6L5Z0T9"/>
<dbReference type="EMBL" id="WIND01000007">
    <property type="protein sequence ID" value="MSU90173.1"/>
    <property type="molecule type" value="Genomic_DNA"/>
</dbReference>
<comment type="caution">
    <text evidence="2">The sequence shown here is derived from an EMBL/GenBank/DDBJ whole genome shotgun (WGS) entry which is preliminary data.</text>
</comment>
<organism evidence="2 3">
    <name type="scientific">Halovulum marinum</name>
    <dbReference type="NCBI Taxonomy" id="2662447"/>
    <lineage>
        <taxon>Bacteria</taxon>
        <taxon>Pseudomonadati</taxon>
        <taxon>Pseudomonadota</taxon>
        <taxon>Alphaproteobacteria</taxon>
        <taxon>Rhodobacterales</taxon>
        <taxon>Paracoccaceae</taxon>
        <taxon>Halovulum</taxon>
    </lineage>
</organism>
<gene>
    <name evidence="2" type="ORF">GE300_11175</name>
</gene>
<evidence type="ECO:0000313" key="3">
    <source>
        <dbReference type="Proteomes" id="UP000474957"/>
    </source>
</evidence>
<name>A0A6L5Z0T9_9RHOB</name>
<evidence type="ECO:0000256" key="1">
    <source>
        <dbReference type="SAM" id="MobiDB-lite"/>
    </source>
</evidence>
<protein>
    <recommendedName>
        <fullName evidence="4">Sulfotransferase family protein</fullName>
    </recommendedName>
</protein>
<dbReference type="GO" id="GO:0016020">
    <property type="term" value="C:membrane"/>
    <property type="evidence" value="ECO:0007669"/>
    <property type="project" value="InterPro"/>
</dbReference>
<dbReference type="Gene3D" id="3.40.50.300">
    <property type="entry name" value="P-loop containing nucleotide triphosphate hydrolases"/>
    <property type="match status" value="1"/>
</dbReference>
<keyword evidence="3" id="KW-1185">Reference proteome</keyword>
<dbReference type="RefSeq" id="WP_154446653.1">
    <property type="nucleotide sequence ID" value="NZ_WIND01000007.1"/>
</dbReference>
<sequence>MTDTDTDSPGPGRAHDGAAARRLRREKVARRGFAFVHINKCGGRSVEHALGLPKFHADAQRLRKLHGARRWARIYSFSVVRNPFTRVVSLYRYRLRAGRLGDPAAPMPFAEFVARAFRDHDPAVRDGRSMFRPAFDWLHDPGGNLLVREAFRLEELPRHWDHILAQVGGGDPLPHRNADPDPVPAAQIYDDISRATVADAFAADLDTWQYRFPA</sequence>
<accession>A0A6L5Z0T9</accession>
<dbReference type="InterPro" id="IPR005331">
    <property type="entry name" value="Sulfotransferase"/>
</dbReference>
<dbReference type="GO" id="GO:0008146">
    <property type="term" value="F:sulfotransferase activity"/>
    <property type="evidence" value="ECO:0007669"/>
    <property type="project" value="InterPro"/>
</dbReference>
<dbReference type="SUPFAM" id="SSF52540">
    <property type="entry name" value="P-loop containing nucleoside triphosphate hydrolases"/>
    <property type="match status" value="1"/>
</dbReference>
<dbReference type="Proteomes" id="UP000474957">
    <property type="component" value="Unassembled WGS sequence"/>
</dbReference>
<dbReference type="InterPro" id="IPR027417">
    <property type="entry name" value="P-loop_NTPase"/>
</dbReference>
<proteinExistence type="predicted"/>
<evidence type="ECO:0000313" key="2">
    <source>
        <dbReference type="EMBL" id="MSU90173.1"/>
    </source>
</evidence>
<feature type="region of interest" description="Disordered" evidence="1">
    <location>
        <begin position="1"/>
        <end position="21"/>
    </location>
</feature>
<evidence type="ECO:0008006" key="4">
    <source>
        <dbReference type="Google" id="ProtNLM"/>
    </source>
</evidence>
<dbReference type="Pfam" id="PF03567">
    <property type="entry name" value="Sulfotransfer_2"/>
    <property type="match status" value="1"/>
</dbReference>
<reference evidence="2 3" key="1">
    <citation type="submission" date="2019-10" db="EMBL/GenBank/DDBJ databases">
        <title>Cognatihalovulum marinum gen. nov. sp. nov., a new member of the family Rhodobacteraceae isolated from deep seawater of the Northwest Indian Ocean.</title>
        <authorList>
            <person name="Ruan C."/>
            <person name="Wang J."/>
            <person name="Zheng X."/>
            <person name="Song L."/>
            <person name="Zhu Y."/>
            <person name="Huang Y."/>
            <person name="Lu Z."/>
            <person name="Du W."/>
            <person name="Huang L."/>
            <person name="Dai X."/>
        </authorList>
    </citation>
    <scope>NUCLEOTIDE SEQUENCE [LARGE SCALE GENOMIC DNA]</scope>
    <source>
        <strain evidence="2 3">2CG4</strain>
    </source>
</reference>